<dbReference type="Pfam" id="PF00300">
    <property type="entry name" value="His_Phos_1"/>
    <property type="match status" value="1"/>
</dbReference>
<name>A0A3L9DTS3_9STRE</name>
<dbReference type="OrthoDB" id="2185101at2"/>
<keyword evidence="2" id="KW-1185">Reference proteome</keyword>
<proteinExistence type="predicted"/>
<sequence length="198" mass="23112">MTTSVFLVRHCEPNYDNHDDFSRELSKKGLQDRQFILDFFNGKIIDGIYSSPYKRSFDTVLPLAQKLTLDIMTIDDFKERKIDNVWIEDFDTFAQNQWSDFTYKLSDGESLQEVQDRNITALKSILEDSQEKSIVIGSHGTAISTIVNYFNPSFGYEEFNHIKSLMPFVIELQFERLKCLSISLYNIFTGESYEIYSL</sequence>
<dbReference type="InterPro" id="IPR013078">
    <property type="entry name" value="His_Pase_superF_clade-1"/>
</dbReference>
<dbReference type="InterPro" id="IPR029033">
    <property type="entry name" value="His_PPase_superfam"/>
</dbReference>
<dbReference type="Gene3D" id="3.40.50.1240">
    <property type="entry name" value="Phosphoglycerate mutase-like"/>
    <property type="match status" value="1"/>
</dbReference>
<comment type="caution">
    <text evidence="1">The sequence shown here is derived from an EMBL/GenBank/DDBJ whole genome shotgun (WGS) entry which is preliminary data.</text>
</comment>
<gene>
    <name evidence="1" type="ORF">EAF07_05200</name>
</gene>
<dbReference type="GO" id="GO:0016791">
    <property type="term" value="F:phosphatase activity"/>
    <property type="evidence" value="ECO:0007669"/>
    <property type="project" value="TreeGrafter"/>
</dbReference>
<accession>A0A3L9DTS3</accession>
<dbReference type="Proteomes" id="UP000279194">
    <property type="component" value="Unassembled WGS sequence"/>
</dbReference>
<organism evidence="1 2">
    <name type="scientific">Streptococcus hillyeri</name>
    <dbReference type="NCBI Taxonomy" id="2282420"/>
    <lineage>
        <taxon>Bacteria</taxon>
        <taxon>Bacillati</taxon>
        <taxon>Bacillota</taxon>
        <taxon>Bacilli</taxon>
        <taxon>Lactobacillales</taxon>
        <taxon>Streptococcaceae</taxon>
        <taxon>Streptococcus</taxon>
    </lineage>
</organism>
<dbReference type="SUPFAM" id="SSF53254">
    <property type="entry name" value="Phosphoglycerate mutase-like"/>
    <property type="match status" value="1"/>
</dbReference>
<dbReference type="GO" id="GO:0005737">
    <property type="term" value="C:cytoplasm"/>
    <property type="evidence" value="ECO:0007669"/>
    <property type="project" value="TreeGrafter"/>
</dbReference>
<evidence type="ECO:0000313" key="1">
    <source>
        <dbReference type="EMBL" id="RLY03423.1"/>
    </source>
</evidence>
<dbReference type="PANTHER" id="PTHR48100">
    <property type="entry name" value="BROAD-SPECIFICITY PHOSPHATASE YOR283W-RELATED"/>
    <property type="match status" value="1"/>
</dbReference>
<dbReference type="AlphaFoldDB" id="A0A3L9DTS3"/>
<dbReference type="RefSeq" id="WP_121835337.1">
    <property type="nucleotide sequence ID" value="NZ_CP163513.1"/>
</dbReference>
<dbReference type="PANTHER" id="PTHR48100:SF59">
    <property type="entry name" value="ADENOSYLCOBALAMIN_ALPHA-RIBAZOLE PHOSPHATASE"/>
    <property type="match status" value="1"/>
</dbReference>
<evidence type="ECO:0000313" key="2">
    <source>
        <dbReference type="Proteomes" id="UP000279194"/>
    </source>
</evidence>
<dbReference type="InterPro" id="IPR050275">
    <property type="entry name" value="PGM_Phosphatase"/>
</dbReference>
<reference evidence="1 2" key="1">
    <citation type="submission" date="2018-10" db="EMBL/GenBank/DDBJ databases">
        <title>Streptococcus hillyeri sp. nov., isolated from equine tracheal sample.</title>
        <authorList>
            <person name="Macfadyen A.C."/>
            <person name="Waller A."/>
            <person name="Paterson G.K."/>
        </authorList>
    </citation>
    <scope>NUCLEOTIDE SEQUENCE [LARGE SCALE GENOMIC DNA]</scope>
    <source>
        <strain evidence="1 2">28462</strain>
    </source>
</reference>
<dbReference type="CDD" id="cd07067">
    <property type="entry name" value="HP_PGM_like"/>
    <property type="match status" value="1"/>
</dbReference>
<protein>
    <submittedName>
        <fullName evidence="1">Histidine phosphatase family protein</fullName>
    </submittedName>
</protein>
<dbReference type="EMBL" id="RCVM01000008">
    <property type="protein sequence ID" value="RLY03423.1"/>
    <property type="molecule type" value="Genomic_DNA"/>
</dbReference>